<dbReference type="InterPro" id="IPR035326">
    <property type="entry name" value="Beta_sandwich_Seath"/>
</dbReference>
<dbReference type="Proteomes" id="UP001303587">
    <property type="component" value="Chromosome"/>
</dbReference>
<feature type="domain" description="Tail sheath protein subtilisin-like" evidence="2">
    <location>
        <begin position="203"/>
        <end position="359"/>
    </location>
</feature>
<keyword evidence="7" id="KW-1185">Reference proteome</keyword>
<evidence type="ECO:0000259" key="3">
    <source>
        <dbReference type="Pfam" id="PF17481"/>
    </source>
</evidence>
<proteinExistence type="inferred from homology"/>
<name>A0AA96VDC4_9EURY</name>
<evidence type="ECO:0000313" key="7">
    <source>
        <dbReference type="Proteomes" id="UP001303587"/>
    </source>
</evidence>
<dbReference type="InterPro" id="IPR020287">
    <property type="entry name" value="Tail_sheath_C"/>
</dbReference>
<dbReference type="InterPro" id="IPR054564">
    <property type="entry name" value="Gp18_domIII_N"/>
</dbReference>
<dbReference type="AlphaFoldDB" id="A0AA96VDC4"/>
<dbReference type="Gene3D" id="3.30.1370.220">
    <property type="match status" value="1"/>
</dbReference>
<dbReference type="Gene3D" id="3.30.360.90">
    <property type="match status" value="1"/>
</dbReference>
<dbReference type="Gene3D" id="2.60.40.4290">
    <property type="match status" value="1"/>
</dbReference>
<accession>A0AA96VDC4</accession>
<feature type="domain" description="Tail sheath protein C-terminal" evidence="4">
    <location>
        <begin position="367"/>
        <end position="468"/>
    </location>
</feature>
<dbReference type="RefSeq" id="WP_338102520.1">
    <property type="nucleotide sequence ID" value="NZ_CP131060.1"/>
</dbReference>
<evidence type="ECO:0000259" key="5">
    <source>
        <dbReference type="Pfam" id="PF22671"/>
    </source>
</evidence>
<evidence type="ECO:0000313" key="6">
    <source>
        <dbReference type="EMBL" id="WNY26191.1"/>
    </source>
</evidence>
<dbReference type="EMBL" id="CP131060">
    <property type="protein sequence ID" value="WNY26191.1"/>
    <property type="molecule type" value="Genomic_DNA"/>
</dbReference>
<feature type="domain" description="Tail sheath protein Gp18-like" evidence="5">
    <location>
        <begin position="35"/>
        <end position="87"/>
    </location>
</feature>
<dbReference type="GeneID" id="89230858"/>
<dbReference type="Gene3D" id="3.30.1490.360">
    <property type="match status" value="1"/>
</dbReference>
<comment type="similarity">
    <text evidence="1">Belongs to the myoviridae tail sheath protein family.</text>
</comment>
<dbReference type="Pfam" id="PF17482">
    <property type="entry name" value="Phage_sheath_1C"/>
    <property type="match status" value="1"/>
</dbReference>
<dbReference type="Gene3D" id="3.40.50.11790">
    <property type="match status" value="1"/>
</dbReference>
<feature type="domain" description="Phage tail sheath protein-like beta-sandwich" evidence="3">
    <location>
        <begin position="99"/>
        <end position="199"/>
    </location>
</feature>
<gene>
    <name evidence="6" type="ORF">MsAc7_17640</name>
</gene>
<dbReference type="Pfam" id="PF04984">
    <property type="entry name" value="Phage_sheath_1"/>
    <property type="match status" value="1"/>
</dbReference>
<organism evidence="6 7">
    <name type="scientific">Methanolapillus millepedarum</name>
    <dbReference type="NCBI Taxonomy" id="3028296"/>
    <lineage>
        <taxon>Archaea</taxon>
        <taxon>Methanobacteriati</taxon>
        <taxon>Methanobacteriota</taxon>
        <taxon>Stenosarchaea group</taxon>
        <taxon>Methanomicrobia</taxon>
        <taxon>Methanosarcinales</taxon>
        <taxon>Methanosarcinaceae</taxon>
        <taxon>Methanolapillus</taxon>
    </lineage>
</organism>
<protein>
    <recommendedName>
        <fullName evidence="8">Phage tail protein</fullName>
    </recommendedName>
</protein>
<evidence type="ECO:0000259" key="4">
    <source>
        <dbReference type="Pfam" id="PF17482"/>
    </source>
</evidence>
<dbReference type="InterPro" id="IPR035089">
    <property type="entry name" value="Phage_sheath_subtilisin"/>
</dbReference>
<evidence type="ECO:0000259" key="2">
    <source>
        <dbReference type="Pfam" id="PF04984"/>
    </source>
</evidence>
<reference evidence="6 7" key="1">
    <citation type="submission" date="2023-07" db="EMBL/GenBank/DDBJ databases">
        <title>Closed genoem sequence of Methanosarcinaceae archaeon Ac7.</title>
        <authorList>
            <person name="Poehlein A."/>
            <person name="Protasov E."/>
            <person name="Platt K."/>
            <person name="Reeh H."/>
            <person name="Daniel R."/>
            <person name="Brune A."/>
        </authorList>
    </citation>
    <scope>NUCLEOTIDE SEQUENCE [LARGE SCALE GENOMIC DNA]</scope>
    <source>
        <strain evidence="6 7">Ac7</strain>
    </source>
</reference>
<sequence length="469" mass="51276">MAAGGGTFLTQNKKLPGAYINFVSAQAVSQALSDRGIVAFATNLDWGPEHVVMNVTNTDFQRDCMKIFGYPATSPKMKGLADLFQNAIRGYIFRLNPPTGTKAAIEYITDDSETILVGTARYTGARGNDISVRIELNIDSPDTPTPEEPALYDVTTYVGDTVVDSQTKITAMSQIIDKEFVVWNKAGTIMELIATATGGTTAQSTNADIEDAMAKFEPYQYNIFSTDVVPSASLVAYIKSYVTRVREQTGAKMQAVIYAPTDIGTSVDYEGIISVQNNAIVDATTLKTEDGFSKAAPCFWIAGAEAGCAVNKSLTNAVYNGSFLVNLDFSQDDLVSFIDNGRFVLYRDGDDVRVLTDINGLTTYTLEKNADFSNNQTIRVLDQIAIETGILFSETFLGKVPNDEDGRISFKDQLADIFNQLQDLRAIQNFDYDEDISVWKGITKTSVVVDTAVEPTNVMEKLYMTVRVG</sequence>
<dbReference type="Pfam" id="PF17481">
    <property type="entry name" value="Phage_sheath_domII"/>
    <property type="match status" value="1"/>
</dbReference>
<evidence type="ECO:0008006" key="8">
    <source>
        <dbReference type="Google" id="ProtNLM"/>
    </source>
</evidence>
<dbReference type="Pfam" id="PF22671">
    <property type="entry name" value="Gp18_domIII_N"/>
    <property type="match status" value="1"/>
</dbReference>
<evidence type="ECO:0000256" key="1">
    <source>
        <dbReference type="ARBA" id="ARBA00008005"/>
    </source>
</evidence>